<reference evidence="2 3" key="1">
    <citation type="submission" date="2019-06" db="EMBL/GenBank/DDBJ databases">
        <title>Draft genome sequence of the filamentous fungus Phialemoniopsis curvata isolated from diesel fuel.</title>
        <authorList>
            <person name="Varaljay V.A."/>
            <person name="Lyon W.J."/>
            <person name="Crouch A.L."/>
            <person name="Drake C.E."/>
            <person name="Hollomon J.M."/>
            <person name="Nadeau L.J."/>
            <person name="Nunn H.S."/>
            <person name="Stevenson B.S."/>
            <person name="Bojanowski C.L."/>
            <person name="Crookes-Goodson W.J."/>
        </authorList>
    </citation>
    <scope>NUCLEOTIDE SEQUENCE [LARGE SCALE GENOMIC DNA]</scope>
    <source>
        <strain evidence="2 3">D216</strain>
    </source>
</reference>
<proteinExistence type="predicted"/>
<accession>A0A507BMG6</accession>
<organism evidence="2 3">
    <name type="scientific">Thyridium curvatum</name>
    <dbReference type="NCBI Taxonomy" id="1093900"/>
    <lineage>
        <taxon>Eukaryota</taxon>
        <taxon>Fungi</taxon>
        <taxon>Dikarya</taxon>
        <taxon>Ascomycota</taxon>
        <taxon>Pezizomycotina</taxon>
        <taxon>Sordariomycetes</taxon>
        <taxon>Sordariomycetidae</taxon>
        <taxon>Thyridiales</taxon>
        <taxon>Thyridiaceae</taxon>
        <taxon>Thyridium</taxon>
    </lineage>
</organism>
<dbReference type="Proteomes" id="UP000319257">
    <property type="component" value="Unassembled WGS sequence"/>
</dbReference>
<feature type="compositionally biased region" description="Low complexity" evidence="1">
    <location>
        <begin position="264"/>
        <end position="292"/>
    </location>
</feature>
<feature type="region of interest" description="Disordered" evidence="1">
    <location>
        <begin position="198"/>
        <end position="292"/>
    </location>
</feature>
<feature type="compositionally biased region" description="Basic and acidic residues" evidence="1">
    <location>
        <begin position="87"/>
        <end position="116"/>
    </location>
</feature>
<feature type="compositionally biased region" description="Polar residues" evidence="1">
    <location>
        <begin position="211"/>
        <end position="223"/>
    </location>
</feature>
<name>A0A507BMG6_9PEZI</name>
<feature type="compositionally biased region" description="Polar residues" evidence="1">
    <location>
        <begin position="66"/>
        <end position="79"/>
    </location>
</feature>
<protein>
    <submittedName>
        <fullName evidence="2">Uncharacterized protein</fullName>
    </submittedName>
</protein>
<gene>
    <name evidence="2" type="ORF">E0L32_011959</name>
</gene>
<evidence type="ECO:0000313" key="2">
    <source>
        <dbReference type="EMBL" id="TPX17958.1"/>
    </source>
</evidence>
<dbReference type="InParanoid" id="A0A507BMG6"/>
<comment type="caution">
    <text evidence="2">The sequence shown here is derived from an EMBL/GenBank/DDBJ whole genome shotgun (WGS) entry which is preliminary data.</text>
</comment>
<dbReference type="EMBL" id="SKBQ01000127">
    <property type="protein sequence ID" value="TPX17958.1"/>
    <property type="molecule type" value="Genomic_DNA"/>
</dbReference>
<feature type="region of interest" description="Disordered" evidence="1">
    <location>
        <begin position="1"/>
        <end position="21"/>
    </location>
</feature>
<keyword evidence="3" id="KW-1185">Reference proteome</keyword>
<dbReference type="AlphaFoldDB" id="A0A507BMG6"/>
<sequence>MSGGSQIEGDAVFAVDDDDNSDTVQSRYMSDANKQAAFEHLDGKNCIFASSFPDSMDDYLTRGDLANSSDAMKDPSTSDLFKGKLKPSHEGPEEQHEAKRRRILLESHRAPAEKSHAMQSTVGQPADSEEKNHHQSLALPNVGHNNVGGTPLELLGHANKDQQLPTVGPASTQSSLHSIGLENCTVLPSGILRRVNKDREDQQAPSVRPMPTQSFASNRSQRSFDAPAAMRHRIVSLSPRELPPHKNGLGGQGTRRVVSNPAVAQQASRSQEYQQQPQSTQQAQQLPQERQQHLQSPYCFPVQFQVEVSRTHRDKIISIAKEEEAGKLTLTTIKTLYKASPWEKATQGPLFWADMEPASS</sequence>
<feature type="region of interest" description="Disordered" evidence="1">
    <location>
        <begin position="63"/>
        <end position="154"/>
    </location>
</feature>
<dbReference type="RefSeq" id="XP_030999669.1">
    <property type="nucleotide sequence ID" value="XM_031134745.1"/>
</dbReference>
<evidence type="ECO:0000313" key="3">
    <source>
        <dbReference type="Proteomes" id="UP000319257"/>
    </source>
</evidence>
<evidence type="ECO:0000256" key="1">
    <source>
        <dbReference type="SAM" id="MobiDB-lite"/>
    </source>
</evidence>
<dbReference type="GeneID" id="41979406"/>